<keyword evidence="3" id="KW-1185">Reference proteome</keyword>
<sequence length="181" mass="20746">MSRTLHPFYSPDISALARSLKQQWATSDGTPGHLQLLNMLARASGYHNFQHWLAAAPATVVPDTTQPTVRQHDALTQRLLRHFDAQGRLQRWPKKYSEQQQCLWAIWPQLPGRGQHGEAVINDALRQAQIFGDHVLLRRELVNHGLLARTPDCRVYWRLDHVVPAELQPLVAEVHRRRQAG</sequence>
<dbReference type="Pfam" id="PF09860">
    <property type="entry name" value="DUF2087"/>
    <property type="match status" value="1"/>
</dbReference>
<name>A0ABT5IVL6_9NEIS</name>
<gene>
    <name evidence="2" type="ORF">PQU95_05280</name>
</gene>
<evidence type="ECO:0000313" key="3">
    <source>
        <dbReference type="Proteomes" id="UP001219956"/>
    </source>
</evidence>
<dbReference type="Proteomes" id="UP001219956">
    <property type="component" value="Unassembled WGS sequence"/>
</dbReference>
<dbReference type="EMBL" id="JAQQLF010000006">
    <property type="protein sequence ID" value="MDC7716624.1"/>
    <property type="molecule type" value="Genomic_DNA"/>
</dbReference>
<feature type="domain" description="DUF2087" evidence="1">
    <location>
        <begin position="88"/>
        <end position="158"/>
    </location>
</feature>
<organism evidence="2 3">
    <name type="scientific">Vogesella aquatica</name>
    <dbReference type="NCBI Taxonomy" id="2984206"/>
    <lineage>
        <taxon>Bacteria</taxon>
        <taxon>Pseudomonadati</taxon>
        <taxon>Pseudomonadota</taxon>
        <taxon>Betaproteobacteria</taxon>
        <taxon>Neisseriales</taxon>
        <taxon>Chromobacteriaceae</taxon>
        <taxon>Vogesella</taxon>
    </lineage>
</organism>
<comment type="caution">
    <text evidence="2">The sequence shown here is derived from an EMBL/GenBank/DDBJ whole genome shotgun (WGS) entry which is preliminary data.</text>
</comment>
<evidence type="ECO:0000259" key="1">
    <source>
        <dbReference type="Pfam" id="PF09860"/>
    </source>
</evidence>
<reference evidence="2 3" key="1">
    <citation type="submission" date="2023-01" db="EMBL/GenBank/DDBJ databases">
        <title>Novel species of the genus Vogesella isolated from rivers.</title>
        <authorList>
            <person name="Lu H."/>
        </authorList>
    </citation>
    <scope>NUCLEOTIDE SEQUENCE [LARGE SCALE GENOMIC DNA]</scope>
    <source>
        <strain evidence="2 3">DC21W</strain>
    </source>
</reference>
<protein>
    <submittedName>
        <fullName evidence="2">DUF2087 domain-containing protein</fullName>
    </submittedName>
</protein>
<dbReference type="InterPro" id="IPR018656">
    <property type="entry name" value="DUF2087"/>
</dbReference>
<accession>A0ABT5IVL6</accession>
<dbReference type="RefSeq" id="WP_272751021.1">
    <property type="nucleotide sequence ID" value="NZ_JAQQLF010000006.1"/>
</dbReference>
<proteinExistence type="predicted"/>
<evidence type="ECO:0000313" key="2">
    <source>
        <dbReference type="EMBL" id="MDC7716624.1"/>
    </source>
</evidence>